<dbReference type="STRING" id="502682.BMF35_a1691"/>
<protein>
    <submittedName>
        <fullName evidence="1">Uncharacterized protein</fullName>
    </submittedName>
</protein>
<dbReference type="PANTHER" id="PTHR38590:SF1">
    <property type="entry name" value="BLL0828 PROTEIN"/>
    <property type="match status" value="1"/>
</dbReference>
<dbReference type="InterPro" id="IPR047216">
    <property type="entry name" value="Endonuclease_DUF559_bact"/>
</dbReference>
<dbReference type="Proteomes" id="UP000053070">
    <property type="component" value="Unassembled WGS sequence"/>
</dbReference>
<dbReference type="CDD" id="cd01038">
    <property type="entry name" value="Endonuclease_DUF559"/>
    <property type="match status" value="1"/>
</dbReference>
<dbReference type="KEGG" id="egn:BMF35_a1691"/>
<dbReference type="Gene3D" id="3.40.960.10">
    <property type="entry name" value="VSR Endonuclease"/>
    <property type="match status" value="1"/>
</dbReference>
<organism evidence="1 2">
    <name type="scientific">Aurantiacibacter gangjinensis</name>
    <dbReference type="NCBI Taxonomy" id="502682"/>
    <lineage>
        <taxon>Bacteria</taxon>
        <taxon>Pseudomonadati</taxon>
        <taxon>Pseudomonadota</taxon>
        <taxon>Alphaproteobacteria</taxon>
        <taxon>Sphingomonadales</taxon>
        <taxon>Erythrobacteraceae</taxon>
        <taxon>Aurantiacibacter</taxon>
    </lineage>
</organism>
<proteinExistence type="predicted"/>
<accession>A0A0G9MTU2</accession>
<evidence type="ECO:0000313" key="1">
    <source>
        <dbReference type="EMBL" id="KLE32723.1"/>
    </source>
</evidence>
<evidence type="ECO:0000313" key="2">
    <source>
        <dbReference type="Proteomes" id="UP000053070"/>
    </source>
</evidence>
<dbReference type="InterPro" id="IPR007569">
    <property type="entry name" value="DUF559"/>
</dbReference>
<sequence length="121" mass="13996">MRNNPTEPEKRLWQHLRGSQLSGCKFRRQTIIDNRIVDFFCPEKGVIVEVDGDTHDRHSDAIRDKRMLDAHGFTTVRITNEEVIQNIDGVLTFIALQLAEAGDRWRRGNHPLTPSFEKEGE</sequence>
<dbReference type="PATRIC" id="fig|502682.8.peg.276"/>
<dbReference type="SUPFAM" id="SSF52980">
    <property type="entry name" value="Restriction endonuclease-like"/>
    <property type="match status" value="1"/>
</dbReference>
<dbReference type="AlphaFoldDB" id="A0A0G9MTU2"/>
<dbReference type="InterPro" id="IPR011335">
    <property type="entry name" value="Restrct_endonuc-II-like"/>
</dbReference>
<name>A0A0G9MTU2_9SPHN</name>
<keyword evidence="2" id="KW-1185">Reference proteome</keyword>
<dbReference type="EMBL" id="LBHC01000001">
    <property type="protein sequence ID" value="KLE32723.1"/>
    <property type="molecule type" value="Genomic_DNA"/>
</dbReference>
<comment type="caution">
    <text evidence="1">The sequence shown here is derived from an EMBL/GenBank/DDBJ whole genome shotgun (WGS) entry which is preliminary data.</text>
</comment>
<dbReference type="Pfam" id="PF04480">
    <property type="entry name" value="DUF559"/>
    <property type="match status" value="1"/>
</dbReference>
<dbReference type="PANTHER" id="PTHR38590">
    <property type="entry name" value="BLL0828 PROTEIN"/>
    <property type="match status" value="1"/>
</dbReference>
<gene>
    <name evidence="1" type="ORF">AAW01_01340</name>
</gene>
<reference evidence="1 2" key="1">
    <citation type="submission" date="2015-04" db="EMBL/GenBank/DDBJ databases">
        <title>The draft genome sequence of Erythrobacr gangjinensis K7-2.</title>
        <authorList>
            <person name="Zhuang L."/>
            <person name="Liu Y."/>
            <person name="Shao Z."/>
        </authorList>
    </citation>
    <scope>NUCLEOTIDE SEQUENCE [LARGE SCALE GENOMIC DNA]</scope>
    <source>
        <strain evidence="1 2">K7-2</strain>
    </source>
</reference>